<dbReference type="PANTHER" id="PTHR22904">
    <property type="entry name" value="TPR REPEAT CONTAINING PROTEIN"/>
    <property type="match status" value="1"/>
</dbReference>
<proteinExistence type="predicted"/>
<gene>
    <name evidence="7" type="ORF">HTAM1171_LOCUS10100</name>
</gene>
<dbReference type="InterPro" id="IPR019734">
    <property type="entry name" value="TPR_rpt"/>
</dbReference>
<dbReference type="Gene3D" id="1.25.40.10">
    <property type="entry name" value="Tetratricopeptide repeat domain"/>
    <property type="match status" value="2"/>
</dbReference>
<dbReference type="EMBL" id="HBGV01016461">
    <property type="protein sequence ID" value="CAD9510858.1"/>
    <property type="molecule type" value="Transcribed_RNA"/>
</dbReference>
<dbReference type="Gene3D" id="1.10.260.100">
    <property type="match status" value="1"/>
</dbReference>
<dbReference type="InterPro" id="IPR041243">
    <property type="entry name" value="STI1/HOP_DP"/>
</dbReference>
<reference evidence="7" key="1">
    <citation type="submission" date="2021-01" db="EMBL/GenBank/DDBJ databases">
        <authorList>
            <person name="Corre E."/>
            <person name="Pelletier E."/>
            <person name="Niang G."/>
            <person name="Scheremetjew M."/>
            <person name="Finn R."/>
            <person name="Kale V."/>
            <person name="Holt S."/>
            <person name="Cochrane G."/>
            <person name="Meng A."/>
            <person name="Brown T."/>
            <person name="Cohen L."/>
        </authorList>
    </citation>
    <scope>NUCLEOTIDE SEQUENCE</scope>
    <source>
        <strain evidence="7">CCMP826</strain>
    </source>
</reference>
<name>A0A7S2I8L0_9STRA</name>
<feature type="domain" description="STI1" evidence="6">
    <location>
        <begin position="239"/>
        <end position="278"/>
    </location>
</feature>
<dbReference type="InterPro" id="IPR011990">
    <property type="entry name" value="TPR-like_helical_dom_sf"/>
</dbReference>
<evidence type="ECO:0000256" key="5">
    <source>
        <dbReference type="PROSITE-ProRule" id="PRU00339"/>
    </source>
</evidence>
<evidence type="ECO:0000313" key="7">
    <source>
        <dbReference type="EMBL" id="CAD9510858.1"/>
    </source>
</evidence>
<keyword evidence="3" id="KW-0677">Repeat</keyword>
<organism evidence="7">
    <name type="scientific">Helicotheca tamesis</name>
    <dbReference type="NCBI Taxonomy" id="374047"/>
    <lineage>
        <taxon>Eukaryota</taxon>
        <taxon>Sar</taxon>
        <taxon>Stramenopiles</taxon>
        <taxon>Ochrophyta</taxon>
        <taxon>Bacillariophyta</taxon>
        <taxon>Mediophyceae</taxon>
        <taxon>Lithodesmiophycidae</taxon>
        <taxon>Lithodesmiales</taxon>
        <taxon>Lithodesmiaceae</taxon>
        <taxon>Helicotheca</taxon>
    </lineage>
</organism>
<feature type="repeat" description="TPR" evidence="5">
    <location>
        <begin position="170"/>
        <end position="203"/>
    </location>
</feature>
<dbReference type="Pfam" id="PF13181">
    <property type="entry name" value="TPR_8"/>
    <property type="match status" value="1"/>
</dbReference>
<evidence type="ECO:0000256" key="1">
    <source>
        <dbReference type="ARBA" id="ARBA00004496"/>
    </source>
</evidence>
<dbReference type="InterPro" id="IPR006636">
    <property type="entry name" value="STI1_HS-bd"/>
</dbReference>
<accession>A0A7S2I8L0</accession>
<dbReference type="PANTHER" id="PTHR22904:SF523">
    <property type="entry name" value="STRESS-INDUCED-PHOSPHOPROTEIN 1"/>
    <property type="match status" value="1"/>
</dbReference>
<evidence type="ECO:0000256" key="4">
    <source>
        <dbReference type="ARBA" id="ARBA00022803"/>
    </source>
</evidence>
<dbReference type="AlphaFoldDB" id="A0A7S2I8L0"/>
<feature type="repeat" description="TPR" evidence="5">
    <location>
        <begin position="102"/>
        <end position="135"/>
    </location>
</feature>
<dbReference type="Pfam" id="PF14559">
    <property type="entry name" value="TPR_19"/>
    <property type="match status" value="1"/>
</dbReference>
<keyword evidence="4 5" id="KW-0802">TPR repeat</keyword>
<comment type="subcellular location">
    <subcellularLocation>
        <location evidence="1">Cytoplasm</location>
    </subcellularLocation>
</comment>
<dbReference type="GO" id="GO:0005737">
    <property type="term" value="C:cytoplasm"/>
    <property type="evidence" value="ECO:0007669"/>
    <property type="project" value="UniProtKB-SubCell"/>
</dbReference>
<dbReference type="PROSITE" id="PS50005">
    <property type="entry name" value="TPR"/>
    <property type="match status" value="2"/>
</dbReference>
<sequence length="290" mass="32470">MTFHSNKAAVYLTMKSYDDCIEACQKAVEVGKANMAPFEDRAKALTRCAKAYQKKKDLDNAIEMCKAAQLESYDKATERMLKTLELERRKASVLAYQDDEKAEEAKQRGNEAFRAKNWAEAVKEYEEAVKRAPKNAPIRNNLAAALCKIMDFNGAKNHIQVAIELDPKYVKAWARKGDIEMVMKENHKAMDSYKAGLAIDPNNAACKEGLRKCSAAINYGAANMTEEEKRERAEHGLADPEIQAIIQDPMVQQVLKDFNENPNAANQAMRDPHMRGKIEKLIAAGVLQTG</sequence>
<evidence type="ECO:0000256" key="3">
    <source>
        <dbReference type="ARBA" id="ARBA00022737"/>
    </source>
</evidence>
<dbReference type="SMART" id="SM00727">
    <property type="entry name" value="STI1"/>
    <property type="match status" value="1"/>
</dbReference>
<dbReference type="GO" id="GO:0051879">
    <property type="term" value="F:Hsp90 protein binding"/>
    <property type="evidence" value="ECO:0007669"/>
    <property type="project" value="TreeGrafter"/>
</dbReference>
<evidence type="ECO:0000259" key="6">
    <source>
        <dbReference type="SMART" id="SM00727"/>
    </source>
</evidence>
<dbReference type="SUPFAM" id="SSF48452">
    <property type="entry name" value="TPR-like"/>
    <property type="match status" value="2"/>
</dbReference>
<dbReference type="FunFam" id="1.10.260.100:FF:000002">
    <property type="entry name" value="Stress-induced-phosphoprotein 1 (Hsp70/Hsp90-organizing)"/>
    <property type="match status" value="1"/>
</dbReference>
<keyword evidence="2" id="KW-0963">Cytoplasm</keyword>
<protein>
    <recommendedName>
        <fullName evidence="6">STI1 domain-containing protein</fullName>
    </recommendedName>
</protein>
<dbReference type="SMART" id="SM00028">
    <property type="entry name" value="TPR"/>
    <property type="match status" value="5"/>
</dbReference>
<dbReference type="Pfam" id="PF17830">
    <property type="entry name" value="STI1-HOP_DP"/>
    <property type="match status" value="1"/>
</dbReference>
<evidence type="ECO:0000256" key="2">
    <source>
        <dbReference type="ARBA" id="ARBA00022490"/>
    </source>
</evidence>